<dbReference type="EMBL" id="CAJPVJ010022497">
    <property type="protein sequence ID" value="CAG2178268.1"/>
    <property type="molecule type" value="Genomic_DNA"/>
</dbReference>
<name>A0A7R9QY04_9ACAR</name>
<gene>
    <name evidence="2" type="ORF">ONB1V03_LOCUS17693</name>
</gene>
<dbReference type="InterPro" id="IPR036396">
    <property type="entry name" value="Cyt_P450_sf"/>
</dbReference>
<evidence type="ECO:0000313" key="2">
    <source>
        <dbReference type="EMBL" id="CAD7661132.1"/>
    </source>
</evidence>
<protein>
    <recommendedName>
        <fullName evidence="4">Cytochrome P450</fullName>
    </recommendedName>
</protein>
<dbReference type="GO" id="GO:0020037">
    <property type="term" value="F:heme binding"/>
    <property type="evidence" value="ECO:0007669"/>
    <property type="project" value="InterPro"/>
</dbReference>
<feature type="non-terminal residue" evidence="2">
    <location>
        <position position="1"/>
    </location>
</feature>
<evidence type="ECO:0000256" key="1">
    <source>
        <dbReference type="ARBA" id="ARBA00023033"/>
    </source>
</evidence>
<accession>A0A7R9QY04</accession>
<dbReference type="GO" id="GO:0016705">
    <property type="term" value="F:oxidoreductase activity, acting on paired donors, with incorporation or reduction of molecular oxygen"/>
    <property type="evidence" value="ECO:0007669"/>
    <property type="project" value="InterPro"/>
</dbReference>
<reference evidence="2" key="1">
    <citation type="submission" date="2020-11" db="EMBL/GenBank/DDBJ databases">
        <authorList>
            <person name="Tran Van P."/>
        </authorList>
    </citation>
    <scope>NUCLEOTIDE SEQUENCE</scope>
</reference>
<dbReference type="OrthoDB" id="6499410at2759"/>
<organism evidence="2">
    <name type="scientific">Oppiella nova</name>
    <dbReference type="NCBI Taxonomy" id="334625"/>
    <lineage>
        <taxon>Eukaryota</taxon>
        <taxon>Metazoa</taxon>
        <taxon>Ecdysozoa</taxon>
        <taxon>Arthropoda</taxon>
        <taxon>Chelicerata</taxon>
        <taxon>Arachnida</taxon>
        <taxon>Acari</taxon>
        <taxon>Acariformes</taxon>
        <taxon>Sarcoptiformes</taxon>
        <taxon>Oribatida</taxon>
        <taxon>Brachypylina</taxon>
        <taxon>Oppioidea</taxon>
        <taxon>Oppiidae</taxon>
        <taxon>Oppiella</taxon>
    </lineage>
</organism>
<dbReference type="EMBL" id="OC937322">
    <property type="protein sequence ID" value="CAD7661132.1"/>
    <property type="molecule type" value="Genomic_DNA"/>
</dbReference>
<dbReference type="Proteomes" id="UP000728032">
    <property type="component" value="Unassembled WGS sequence"/>
</dbReference>
<keyword evidence="3" id="KW-1185">Reference proteome</keyword>
<sequence length="94" mass="10586">RFSVRDTHSLPPGPIPLPIVGNLLPKESFNRNELSGRPDSMFGKLVSNDKYTDILFADFGPKWQALRRVAHLAVRKYSTTDQLAYLVSDVVDQT</sequence>
<evidence type="ECO:0008006" key="4">
    <source>
        <dbReference type="Google" id="ProtNLM"/>
    </source>
</evidence>
<dbReference type="SUPFAM" id="SSF48264">
    <property type="entry name" value="Cytochrome P450"/>
    <property type="match status" value="1"/>
</dbReference>
<keyword evidence="1" id="KW-0560">Oxidoreductase</keyword>
<dbReference type="Gene3D" id="1.10.630.10">
    <property type="entry name" value="Cytochrome P450"/>
    <property type="match status" value="1"/>
</dbReference>
<keyword evidence="1" id="KW-0503">Monooxygenase</keyword>
<evidence type="ECO:0000313" key="3">
    <source>
        <dbReference type="Proteomes" id="UP000728032"/>
    </source>
</evidence>
<dbReference type="GO" id="GO:0005506">
    <property type="term" value="F:iron ion binding"/>
    <property type="evidence" value="ECO:0007669"/>
    <property type="project" value="InterPro"/>
</dbReference>
<dbReference type="AlphaFoldDB" id="A0A7R9QY04"/>
<feature type="non-terminal residue" evidence="2">
    <location>
        <position position="94"/>
    </location>
</feature>
<dbReference type="GO" id="GO:0004497">
    <property type="term" value="F:monooxygenase activity"/>
    <property type="evidence" value="ECO:0007669"/>
    <property type="project" value="UniProtKB-KW"/>
</dbReference>
<proteinExistence type="predicted"/>